<dbReference type="RefSeq" id="WP_344855248.1">
    <property type="nucleotide sequence ID" value="NZ_BAAAUT010000002.1"/>
</dbReference>
<evidence type="ECO:0000313" key="2">
    <source>
        <dbReference type="EMBL" id="GAA3116351.1"/>
    </source>
</evidence>
<evidence type="ECO:0000256" key="1">
    <source>
        <dbReference type="SAM" id="MobiDB-lite"/>
    </source>
</evidence>
<reference evidence="3" key="1">
    <citation type="journal article" date="2019" name="Int. J. Syst. Evol. Microbiol.">
        <title>The Global Catalogue of Microorganisms (GCM) 10K type strain sequencing project: providing services to taxonomists for standard genome sequencing and annotation.</title>
        <authorList>
            <consortium name="The Broad Institute Genomics Platform"/>
            <consortium name="The Broad Institute Genome Sequencing Center for Infectious Disease"/>
            <person name="Wu L."/>
            <person name="Ma J."/>
        </authorList>
    </citation>
    <scope>NUCLEOTIDE SEQUENCE [LARGE SCALE GENOMIC DNA]</scope>
    <source>
        <strain evidence="3">JCM 9373</strain>
    </source>
</reference>
<feature type="region of interest" description="Disordered" evidence="1">
    <location>
        <begin position="1"/>
        <end position="29"/>
    </location>
</feature>
<feature type="compositionally biased region" description="Pro residues" evidence="1">
    <location>
        <begin position="1"/>
        <end position="11"/>
    </location>
</feature>
<dbReference type="EMBL" id="BAAAUT010000002">
    <property type="protein sequence ID" value="GAA3116351.1"/>
    <property type="molecule type" value="Genomic_DNA"/>
</dbReference>
<keyword evidence="3" id="KW-1185">Reference proteome</keyword>
<gene>
    <name evidence="2" type="ORF">GCM10010466_04270</name>
</gene>
<dbReference type="Proteomes" id="UP001500320">
    <property type="component" value="Unassembled WGS sequence"/>
</dbReference>
<accession>A0ABP6MP70</accession>
<comment type="caution">
    <text evidence="2">The sequence shown here is derived from an EMBL/GenBank/DDBJ whole genome shotgun (WGS) entry which is preliminary data.</text>
</comment>
<name>A0ABP6MP70_9ACTN</name>
<evidence type="ECO:0000313" key="3">
    <source>
        <dbReference type="Proteomes" id="UP001500320"/>
    </source>
</evidence>
<organism evidence="2 3">
    <name type="scientific">Planomonospora alba</name>
    <dbReference type="NCBI Taxonomy" id="161354"/>
    <lineage>
        <taxon>Bacteria</taxon>
        <taxon>Bacillati</taxon>
        <taxon>Actinomycetota</taxon>
        <taxon>Actinomycetes</taxon>
        <taxon>Streptosporangiales</taxon>
        <taxon>Streptosporangiaceae</taxon>
        <taxon>Planomonospora</taxon>
    </lineage>
</organism>
<protein>
    <submittedName>
        <fullName evidence="2">Uncharacterized protein</fullName>
    </submittedName>
</protein>
<proteinExistence type="predicted"/>
<sequence>MYADPPAPVPLQPGETPPTAGGPGVPTPDTATAWEFNPDYQRLVVLWNEVMPQLEALTSALDKAYQMSRSRDVWDAPVGERYVKDLAEWRARLRQYRQAILTSISDQAADTPRWVPVSAGAPHAFS</sequence>